<reference evidence="3" key="1">
    <citation type="submission" date="2022-07" db="EMBL/GenBank/DDBJ databases">
        <title>Genome Sequence of Xylaria arbuscula.</title>
        <authorList>
            <person name="Buettner E."/>
        </authorList>
    </citation>
    <scope>NUCLEOTIDE SEQUENCE</scope>
    <source>
        <strain evidence="3">VT107</strain>
    </source>
</reference>
<dbReference type="EMBL" id="JANPWZ010000326">
    <property type="protein sequence ID" value="KAJ3577686.1"/>
    <property type="molecule type" value="Genomic_DNA"/>
</dbReference>
<evidence type="ECO:0000313" key="3">
    <source>
        <dbReference type="EMBL" id="KAJ3577686.1"/>
    </source>
</evidence>
<feature type="compositionally biased region" description="Polar residues" evidence="2">
    <location>
        <begin position="235"/>
        <end position="245"/>
    </location>
</feature>
<evidence type="ECO:0000256" key="1">
    <source>
        <dbReference type="SAM" id="Coils"/>
    </source>
</evidence>
<keyword evidence="1" id="KW-0175">Coiled coil</keyword>
<protein>
    <submittedName>
        <fullName evidence="3">Uncharacterized protein</fullName>
    </submittedName>
</protein>
<feature type="coiled-coil region" evidence="1">
    <location>
        <begin position="7"/>
        <end position="92"/>
    </location>
</feature>
<evidence type="ECO:0000256" key="2">
    <source>
        <dbReference type="SAM" id="MobiDB-lite"/>
    </source>
</evidence>
<comment type="caution">
    <text evidence="3">The sequence shown here is derived from an EMBL/GenBank/DDBJ whole genome shotgun (WGS) entry which is preliminary data.</text>
</comment>
<dbReference type="Proteomes" id="UP001148614">
    <property type="component" value="Unassembled WGS sequence"/>
</dbReference>
<accession>A0A9W8NJ97</accession>
<gene>
    <name evidence="3" type="ORF">NPX13_g2879</name>
</gene>
<organism evidence="3 4">
    <name type="scientific">Xylaria arbuscula</name>
    <dbReference type="NCBI Taxonomy" id="114810"/>
    <lineage>
        <taxon>Eukaryota</taxon>
        <taxon>Fungi</taxon>
        <taxon>Dikarya</taxon>
        <taxon>Ascomycota</taxon>
        <taxon>Pezizomycotina</taxon>
        <taxon>Sordariomycetes</taxon>
        <taxon>Xylariomycetidae</taxon>
        <taxon>Xylariales</taxon>
        <taxon>Xylariaceae</taxon>
        <taxon>Xylaria</taxon>
    </lineage>
</organism>
<sequence>MPTTRRIDKKRAALAAIEQQIDDLKEHEEILDEASWATYRIRLLILDGFNSPRLISQIDRLQDKIREIQDSVDALANEYSTVQNKILDLKAEYEDKPKESDLPDLYEEVVQAAAKEKLLEEAFGGKVRRRRMLKRLEISAAHLRLQIPEPENTEIKRTAVGTEDYPSPPPCHQAHQRNTVPDSLQPAQEGESSRKRQNESPIEPPNPPRQTKRVAANECTCAASYPMGDDEIEQDTSGPVTQNDLNGPEESGYQTGELESDDDTENFHEPRSNTPQRFVLVQYADRWSPVLEPVPRGSTPDGDHWNNC</sequence>
<proteinExistence type="predicted"/>
<feature type="region of interest" description="Disordered" evidence="2">
    <location>
        <begin position="227"/>
        <end position="277"/>
    </location>
</feature>
<dbReference type="AlphaFoldDB" id="A0A9W8NJ97"/>
<keyword evidence="4" id="KW-1185">Reference proteome</keyword>
<feature type="region of interest" description="Disordered" evidence="2">
    <location>
        <begin position="160"/>
        <end position="214"/>
    </location>
</feature>
<feature type="compositionally biased region" description="Polar residues" evidence="2">
    <location>
        <begin position="176"/>
        <end position="186"/>
    </location>
</feature>
<name>A0A9W8NJ97_9PEZI</name>
<evidence type="ECO:0000313" key="4">
    <source>
        <dbReference type="Proteomes" id="UP001148614"/>
    </source>
</evidence>